<dbReference type="GO" id="GO:0032259">
    <property type="term" value="P:methylation"/>
    <property type="evidence" value="ECO:0007669"/>
    <property type="project" value="UniProtKB-KW"/>
</dbReference>
<evidence type="ECO:0000259" key="1">
    <source>
        <dbReference type="Pfam" id="PF05050"/>
    </source>
</evidence>
<proteinExistence type="predicted"/>
<dbReference type="Proteomes" id="UP001207930">
    <property type="component" value="Unassembled WGS sequence"/>
</dbReference>
<sequence length="295" mass="33408">MKQTVQNLKWLSSHPLTRQRPFTTWGRWFYWQARQLVTSKPKIASFPGGLKLAIHPHEGLTGYWYVGLDFDFDEFQFLSRYLRPGELFYDVGSNAGVYACYAASLACKVVAFEPIPKAFRRLEENIFLNGFRDIVSAVNMAVGACPGSLNMTLDNGTGNRVVADGEATEKLIEVKVTTIDEAASEQAPEFMKIDVEGFEWEVAQGARSTLRSPRLQALLIETFRSHNWQLERLRKLEDELAACGFHPFEYEAEGNTLRRLHDKAEGGNNTLYLKSEEFVLQRLTETRSSQAGQAP</sequence>
<gene>
    <name evidence="2" type="ORF">OKA04_21445</name>
</gene>
<keyword evidence="2" id="KW-0489">Methyltransferase</keyword>
<name>A0ABT3FV73_9BACT</name>
<evidence type="ECO:0000313" key="2">
    <source>
        <dbReference type="EMBL" id="MCW1887317.1"/>
    </source>
</evidence>
<dbReference type="RefSeq" id="WP_264503273.1">
    <property type="nucleotide sequence ID" value="NZ_JAPDDS010000016.1"/>
</dbReference>
<protein>
    <submittedName>
        <fullName evidence="2">FkbM family methyltransferase</fullName>
    </submittedName>
</protein>
<accession>A0ABT3FV73</accession>
<dbReference type="EMBL" id="JAPDDS010000016">
    <property type="protein sequence ID" value="MCW1887317.1"/>
    <property type="molecule type" value="Genomic_DNA"/>
</dbReference>
<evidence type="ECO:0000313" key="3">
    <source>
        <dbReference type="Proteomes" id="UP001207930"/>
    </source>
</evidence>
<dbReference type="Pfam" id="PF05050">
    <property type="entry name" value="Methyltransf_21"/>
    <property type="match status" value="1"/>
</dbReference>
<dbReference type="Gene3D" id="3.40.50.150">
    <property type="entry name" value="Vaccinia Virus protein VP39"/>
    <property type="match status" value="1"/>
</dbReference>
<dbReference type="SUPFAM" id="SSF53335">
    <property type="entry name" value="S-adenosyl-L-methionine-dependent methyltransferases"/>
    <property type="match status" value="1"/>
</dbReference>
<dbReference type="InterPro" id="IPR006342">
    <property type="entry name" value="FkbM_mtfrase"/>
</dbReference>
<reference evidence="2 3" key="1">
    <citation type="submission" date="2022-10" db="EMBL/GenBank/DDBJ databases">
        <title>Luteolibacter flavescens strain MCCC 1K03193, whole genome shotgun sequencing project.</title>
        <authorList>
            <person name="Zhao G."/>
            <person name="Shen L."/>
        </authorList>
    </citation>
    <scope>NUCLEOTIDE SEQUENCE [LARGE SCALE GENOMIC DNA]</scope>
    <source>
        <strain evidence="2 3">MCCC 1K03193</strain>
    </source>
</reference>
<dbReference type="InterPro" id="IPR052514">
    <property type="entry name" value="SAM-dependent_MTase"/>
</dbReference>
<dbReference type="InterPro" id="IPR029063">
    <property type="entry name" value="SAM-dependent_MTases_sf"/>
</dbReference>
<dbReference type="PANTHER" id="PTHR34203">
    <property type="entry name" value="METHYLTRANSFERASE, FKBM FAMILY PROTEIN"/>
    <property type="match status" value="1"/>
</dbReference>
<dbReference type="NCBIfam" id="TIGR01444">
    <property type="entry name" value="fkbM_fam"/>
    <property type="match status" value="1"/>
</dbReference>
<organism evidence="2 3">
    <name type="scientific">Luteolibacter flavescens</name>
    <dbReference type="NCBI Taxonomy" id="1859460"/>
    <lineage>
        <taxon>Bacteria</taxon>
        <taxon>Pseudomonadati</taxon>
        <taxon>Verrucomicrobiota</taxon>
        <taxon>Verrucomicrobiia</taxon>
        <taxon>Verrucomicrobiales</taxon>
        <taxon>Verrucomicrobiaceae</taxon>
        <taxon>Luteolibacter</taxon>
    </lineage>
</organism>
<keyword evidence="2" id="KW-0808">Transferase</keyword>
<feature type="domain" description="Methyltransferase FkbM" evidence="1">
    <location>
        <begin position="90"/>
        <end position="246"/>
    </location>
</feature>
<dbReference type="PANTHER" id="PTHR34203:SF15">
    <property type="entry name" value="SLL1173 PROTEIN"/>
    <property type="match status" value="1"/>
</dbReference>
<dbReference type="GO" id="GO:0008168">
    <property type="term" value="F:methyltransferase activity"/>
    <property type="evidence" value="ECO:0007669"/>
    <property type="project" value="UniProtKB-KW"/>
</dbReference>
<comment type="caution">
    <text evidence="2">The sequence shown here is derived from an EMBL/GenBank/DDBJ whole genome shotgun (WGS) entry which is preliminary data.</text>
</comment>
<keyword evidence="3" id="KW-1185">Reference proteome</keyword>